<accession>A0A9N9CBV7</accession>
<name>A0A9N9CBV7_9GLOM</name>
<sequence>MIEITDKHQYNEAQDQPVIIDEIRNFVEARWVSAPEAIWRILGFSMSGMNPAVTRLQVHLPNQQKVIFNENINLEEVIAANRNQQTTLTEYFKMNIQDPDARNLLYIDFPIHYVWNKETKSWKKRQRGGCIGRMYMAHPVKGATDFEELKTVNGITYPTFKESAQQRGYLENDNEYQICIVEVKKFQMPIQLHTLFATLLVFGDITDVRQLWNENFNAMAEDFAYEGIPEGQLQIQKVLQNLNSFLQRHAKTISDYDLPELLPEINITKLPQTLLEELSYSVTPEELAKVAQADNSEASAFTEYLIRIGSGTEPTIENDLIWLPDEMVIYPHNNNDLINSIINVIYPNLIEYALDTMFITKRAILTPLNNDVDEINN</sequence>
<dbReference type="EMBL" id="CAJVPV010005919">
    <property type="protein sequence ID" value="CAG8597955.1"/>
    <property type="molecule type" value="Genomic_DNA"/>
</dbReference>
<dbReference type="PANTHER" id="PTHR10492:SF94">
    <property type="entry name" value="ATP-DEPENDENT DNA HELICASE"/>
    <property type="match status" value="1"/>
</dbReference>
<evidence type="ECO:0000313" key="1">
    <source>
        <dbReference type="EMBL" id="CAG8597955.1"/>
    </source>
</evidence>
<dbReference type="Proteomes" id="UP000789342">
    <property type="component" value="Unassembled WGS sequence"/>
</dbReference>
<dbReference type="OrthoDB" id="2446745at2759"/>
<proteinExistence type="predicted"/>
<gene>
    <name evidence="1" type="ORF">AMORRO_LOCUS7652</name>
</gene>
<protein>
    <submittedName>
        <fullName evidence="1">11583_t:CDS:1</fullName>
    </submittedName>
</protein>
<evidence type="ECO:0000313" key="2">
    <source>
        <dbReference type="Proteomes" id="UP000789342"/>
    </source>
</evidence>
<keyword evidence="2" id="KW-1185">Reference proteome</keyword>
<organism evidence="1 2">
    <name type="scientific">Acaulospora morrowiae</name>
    <dbReference type="NCBI Taxonomy" id="94023"/>
    <lineage>
        <taxon>Eukaryota</taxon>
        <taxon>Fungi</taxon>
        <taxon>Fungi incertae sedis</taxon>
        <taxon>Mucoromycota</taxon>
        <taxon>Glomeromycotina</taxon>
        <taxon>Glomeromycetes</taxon>
        <taxon>Diversisporales</taxon>
        <taxon>Acaulosporaceae</taxon>
        <taxon>Acaulospora</taxon>
    </lineage>
</organism>
<reference evidence="1" key="1">
    <citation type="submission" date="2021-06" db="EMBL/GenBank/DDBJ databases">
        <authorList>
            <person name="Kallberg Y."/>
            <person name="Tangrot J."/>
            <person name="Rosling A."/>
        </authorList>
    </citation>
    <scope>NUCLEOTIDE SEQUENCE</scope>
    <source>
        <strain evidence="1">CL551</strain>
    </source>
</reference>
<dbReference type="AlphaFoldDB" id="A0A9N9CBV7"/>
<dbReference type="PANTHER" id="PTHR10492">
    <property type="match status" value="1"/>
</dbReference>
<comment type="caution">
    <text evidence="1">The sequence shown here is derived from an EMBL/GenBank/DDBJ whole genome shotgun (WGS) entry which is preliminary data.</text>
</comment>